<proteinExistence type="predicted"/>
<keyword evidence="2" id="KW-1185">Reference proteome</keyword>
<protein>
    <submittedName>
        <fullName evidence="1">Uncharacterized protein</fullName>
    </submittedName>
</protein>
<comment type="caution">
    <text evidence="1">The sequence shown here is derived from an EMBL/GenBank/DDBJ whole genome shotgun (WGS) entry which is preliminary data.</text>
</comment>
<organism evidence="1 2">
    <name type="scientific">Populus alba x Populus x berolinensis</name>
    <dbReference type="NCBI Taxonomy" id="444605"/>
    <lineage>
        <taxon>Eukaryota</taxon>
        <taxon>Viridiplantae</taxon>
        <taxon>Streptophyta</taxon>
        <taxon>Embryophyta</taxon>
        <taxon>Tracheophyta</taxon>
        <taxon>Spermatophyta</taxon>
        <taxon>Magnoliopsida</taxon>
        <taxon>eudicotyledons</taxon>
        <taxon>Gunneridae</taxon>
        <taxon>Pentapetalae</taxon>
        <taxon>rosids</taxon>
        <taxon>fabids</taxon>
        <taxon>Malpighiales</taxon>
        <taxon>Salicaceae</taxon>
        <taxon>Saliceae</taxon>
        <taxon>Populus</taxon>
    </lineage>
</organism>
<name>A0AAD6LEZ9_9ROSI</name>
<dbReference type="Proteomes" id="UP001164929">
    <property type="component" value="Chromosome 17"/>
</dbReference>
<sequence length="25" mass="2949">MIFTTLKTLQSSVHFLTYAPLKNMY</sequence>
<gene>
    <name evidence="1" type="ORF">NC653_037643</name>
</gene>
<accession>A0AAD6LEZ9</accession>
<reference evidence="1" key="1">
    <citation type="journal article" date="2023" name="Mol. Ecol. Resour.">
        <title>Chromosome-level genome assembly of a triploid poplar Populus alba 'Berolinensis'.</title>
        <authorList>
            <person name="Chen S."/>
            <person name="Yu Y."/>
            <person name="Wang X."/>
            <person name="Wang S."/>
            <person name="Zhang T."/>
            <person name="Zhou Y."/>
            <person name="He R."/>
            <person name="Meng N."/>
            <person name="Wang Y."/>
            <person name="Liu W."/>
            <person name="Liu Z."/>
            <person name="Liu J."/>
            <person name="Guo Q."/>
            <person name="Huang H."/>
            <person name="Sederoff R.R."/>
            <person name="Wang G."/>
            <person name="Qu G."/>
            <person name="Chen S."/>
        </authorList>
    </citation>
    <scope>NUCLEOTIDE SEQUENCE</scope>
    <source>
        <strain evidence="1">SC-2020</strain>
    </source>
</reference>
<evidence type="ECO:0000313" key="2">
    <source>
        <dbReference type="Proteomes" id="UP001164929"/>
    </source>
</evidence>
<evidence type="ECO:0000313" key="1">
    <source>
        <dbReference type="EMBL" id="KAJ6959374.1"/>
    </source>
</evidence>
<dbReference type="AlphaFoldDB" id="A0AAD6LEZ9"/>
<dbReference type="EMBL" id="JAQIZT010000017">
    <property type="protein sequence ID" value="KAJ6959374.1"/>
    <property type="molecule type" value="Genomic_DNA"/>
</dbReference>